<dbReference type="PANTHER" id="PTHR43074:SF1">
    <property type="entry name" value="BETA-KETOACYL SYNTHASE FAMILY PROTEIN-RELATED"/>
    <property type="match status" value="1"/>
</dbReference>
<dbReference type="SUPFAM" id="SSF55048">
    <property type="entry name" value="Probable ACP-binding domain of malonyl-CoA ACP transacylase"/>
    <property type="match status" value="1"/>
</dbReference>
<feature type="compositionally biased region" description="Low complexity" evidence="1">
    <location>
        <begin position="478"/>
        <end position="493"/>
    </location>
</feature>
<dbReference type="InterPro" id="IPR016035">
    <property type="entry name" value="Acyl_Trfase/lysoPLipase"/>
</dbReference>
<organism evidence="3 4">
    <name type="scientific">Actinokineospora iranica</name>
    <dbReference type="NCBI Taxonomy" id="1271860"/>
    <lineage>
        <taxon>Bacteria</taxon>
        <taxon>Bacillati</taxon>
        <taxon>Actinomycetota</taxon>
        <taxon>Actinomycetes</taxon>
        <taxon>Pseudonocardiales</taxon>
        <taxon>Pseudonocardiaceae</taxon>
        <taxon>Actinokineospora</taxon>
    </lineage>
</organism>
<evidence type="ECO:0000259" key="2">
    <source>
        <dbReference type="SMART" id="SM00827"/>
    </source>
</evidence>
<dbReference type="Gene3D" id="3.30.70.250">
    <property type="entry name" value="Malonyl-CoA ACP transacylase, ACP-binding"/>
    <property type="match status" value="1"/>
</dbReference>
<sequence>MARSPGVRQLLLGAASPAALTELLARPLEDLLAAAPARVPGPRLALLDPTPERIDLARRVVGKGRAWRGRKDLWFSPDPLLGAPGTSIAFLFPGLEAEFDPAVADVAQWLGVPVPDLSVETLGRHGAAVINVGRLMDAALRKLAITPAIVAGHSVGEWTAMIAGGMFAAADFEEMLTRIDLDALRVPGVEFAVLGCPADRAAEAVDGVAGVVVSHENSTNQTVVCGPAEAVKGVVDDLRAKAVICQVMPFRSGFHTPMLAPYLAPFRESGVPSLRLHPPAVPVWSATTASPFPVDEGAARELCVRHLLEPVRFRALAMALHDSGVRAFVQAGPGQLGSLIDDTLREHDHLTVAANAGRSTGMLQLRRAALALWTEGAAPDFTALDPAEAVTVAGQAATPEAPAPEAPAPADSTAAASEGSPLPGIMAQGTTAPAARTASPAPEPWHPAPEAPAGQLPGVSAPPTPAPAPRSPAPVAPAPGGARPRRSAPAARPEPTPVGALDQLAALAGRFPALPELAALVRETAESVAAVLAAAQAAPVASGHNSTVAHRSVAAPDPVAARPTATPTASGAGPAGSRPTPAAPRTAPPAVGRPRGLGSAAAARGPAVLASSTPPGATTELVVSTSEMPYLLDHCFAHQRPGWRDESDLRPVVPATTVVWHLMRFAQDLITDRVAVGVDDVRLHRWLVAAPEQRVPVRVRRIDRDRVQVRLGDYADGIVVFADDYPSGPPVWEEPADERQPTVTAARLYEERWLFHGPAYQGVTRTVGVAPHAARAEITVPSAPGALLDNAGHVIGHWLVECHPQRWIAFPVSIARIRFHAAPPTAGTAVESAIRIAAIDERELRADLQVSSGDQTLVSITGWTDHRFDSDPKTSAVHRFPETSALSDRHERGWWVAAERWPTLASREFYLRKYLGSAERAEYESCPPRERRQWLLARVVLKDAVRGKLWDSGFGPLFPAEIEIREDADGRMVAVGREGLVLPALDLAVATCREIGVALVSEPAATPLAVAVVEVGQRSVAAAEADARAAVGGVRADTELVGSPAGLPDRQYIVAWTAARDTQRERFQ</sequence>
<dbReference type="SUPFAM" id="SSF56214">
    <property type="entry name" value="4'-phosphopantetheinyl transferase"/>
    <property type="match status" value="1"/>
</dbReference>
<accession>A0A1G6YSM9</accession>
<evidence type="ECO:0000256" key="1">
    <source>
        <dbReference type="SAM" id="MobiDB-lite"/>
    </source>
</evidence>
<dbReference type="GO" id="GO:0000287">
    <property type="term" value="F:magnesium ion binding"/>
    <property type="evidence" value="ECO:0007669"/>
    <property type="project" value="InterPro"/>
</dbReference>
<dbReference type="InterPro" id="IPR037143">
    <property type="entry name" value="4-PPantetheinyl_Trfase_dom_sf"/>
</dbReference>
<dbReference type="InterPro" id="IPR001227">
    <property type="entry name" value="Ac_transferase_dom_sf"/>
</dbReference>
<reference evidence="4" key="1">
    <citation type="submission" date="2016-10" db="EMBL/GenBank/DDBJ databases">
        <authorList>
            <person name="Varghese N."/>
            <person name="Submissions S."/>
        </authorList>
    </citation>
    <scope>NUCLEOTIDE SEQUENCE [LARGE SCALE GENOMIC DNA]</scope>
    <source>
        <strain evidence="4">IBRC-M 10403</strain>
    </source>
</reference>
<dbReference type="RefSeq" id="WP_091457368.1">
    <property type="nucleotide sequence ID" value="NZ_FMZZ01000023.1"/>
</dbReference>
<dbReference type="InterPro" id="IPR014043">
    <property type="entry name" value="Acyl_transferase_dom"/>
</dbReference>
<feature type="region of interest" description="Disordered" evidence="1">
    <location>
        <begin position="548"/>
        <end position="618"/>
    </location>
</feature>
<dbReference type="STRING" id="1271860.SAMN05216174_12325"/>
<feature type="domain" description="Malonyl-CoA:ACP transacylase (MAT)" evidence="2">
    <location>
        <begin position="91"/>
        <end position="369"/>
    </location>
</feature>
<feature type="compositionally biased region" description="Pro residues" evidence="1">
    <location>
        <begin position="441"/>
        <end position="450"/>
    </location>
</feature>
<protein>
    <submittedName>
        <fullName evidence="3">Malonyl CoA-acyl carrier protein transacylase</fullName>
    </submittedName>
</protein>
<dbReference type="InterPro" id="IPR042104">
    <property type="entry name" value="PKS_dehydratase_sf"/>
</dbReference>
<feature type="region of interest" description="Disordered" evidence="1">
    <location>
        <begin position="392"/>
        <end position="497"/>
    </location>
</feature>
<keyword evidence="4" id="KW-1185">Reference proteome</keyword>
<dbReference type="InterPro" id="IPR016036">
    <property type="entry name" value="Malonyl_transacylase_ACP-bd"/>
</dbReference>
<evidence type="ECO:0000313" key="4">
    <source>
        <dbReference type="Proteomes" id="UP000199501"/>
    </source>
</evidence>
<dbReference type="AlphaFoldDB" id="A0A1G6YSM9"/>
<dbReference type="Pfam" id="PF00698">
    <property type="entry name" value="Acyl_transf_1"/>
    <property type="match status" value="1"/>
</dbReference>
<dbReference type="InterPro" id="IPR052568">
    <property type="entry name" value="PKS-FAS_Synthase"/>
</dbReference>
<dbReference type="SMART" id="SM00827">
    <property type="entry name" value="PKS_AT"/>
    <property type="match status" value="1"/>
</dbReference>
<proteinExistence type="predicted"/>
<dbReference type="EMBL" id="FMZZ01000023">
    <property type="protein sequence ID" value="SDD93311.1"/>
    <property type="molecule type" value="Genomic_DNA"/>
</dbReference>
<dbReference type="OrthoDB" id="9778690at2"/>
<dbReference type="PRINTS" id="PR01217">
    <property type="entry name" value="PRICHEXTENSN"/>
</dbReference>
<gene>
    <name evidence="3" type="ORF">SAMN05216174_12325</name>
</gene>
<dbReference type="SUPFAM" id="SSF52151">
    <property type="entry name" value="FabD/lysophospholipase-like"/>
    <property type="match status" value="1"/>
</dbReference>
<dbReference type="Gene3D" id="3.90.470.20">
    <property type="entry name" value="4'-phosphopantetheinyl transferase domain"/>
    <property type="match status" value="1"/>
</dbReference>
<dbReference type="GO" id="GO:0008897">
    <property type="term" value="F:holo-[acyl-carrier-protein] synthase activity"/>
    <property type="evidence" value="ECO:0007669"/>
    <property type="project" value="InterPro"/>
</dbReference>
<feature type="compositionally biased region" description="Low complexity" evidence="1">
    <location>
        <begin position="552"/>
        <end position="596"/>
    </location>
</feature>
<feature type="compositionally biased region" description="Pro residues" evidence="1">
    <location>
        <begin position="460"/>
        <end position="477"/>
    </location>
</feature>
<feature type="compositionally biased region" description="Low complexity" evidence="1">
    <location>
        <begin position="430"/>
        <end position="440"/>
    </location>
</feature>
<dbReference type="Gene3D" id="3.40.366.10">
    <property type="entry name" value="Malonyl-Coenzyme A Acyl Carrier Protein, domain 2"/>
    <property type="match status" value="1"/>
</dbReference>
<name>A0A1G6YSM9_9PSEU</name>
<evidence type="ECO:0000313" key="3">
    <source>
        <dbReference type="EMBL" id="SDD93311.1"/>
    </source>
</evidence>
<dbReference type="PANTHER" id="PTHR43074">
    <property type="entry name" value="OMEGA-3 POLYUNSATURATED FATTY ACID SYNTHASE PFAB-RELATED"/>
    <property type="match status" value="1"/>
</dbReference>
<dbReference type="Proteomes" id="UP000199501">
    <property type="component" value="Unassembled WGS sequence"/>
</dbReference>
<dbReference type="Gene3D" id="3.10.129.110">
    <property type="entry name" value="Polyketide synthase dehydratase"/>
    <property type="match status" value="1"/>
</dbReference>
<feature type="compositionally biased region" description="Low complexity" evidence="1">
    <location>
        <begin position="408"/>
        <end position="417"/>
    </location>
</feature>